<reference evidence="3 4" key="1">
    <citation type="submission" date="2019-06" db="EMBL/GenBank/DDBJ databases">
        <title>Genome sequence of Janthinobacterium lividum UCD_MED1.</title>
        <authorList>
            <person name="De Leon M.E."/>
            <person name="Jospin G."/>
        </authorList>
    </citation>
    <scope>NUCLEOTIDE SEQUENCE [LARGE SCALE GENOMIC DNA]</scope>
    <source>
        <strain evidence="3 4">UCD_MED1</strain>
    </source>
</reference>
<gene>
    <name evidence="3" type="ORF">FHI69_00480</name>
</gene>
<feature type="region of interest" description="Disordered" evidence="1">
    <location>
        <begin position="121"/>
        <end position="159"/>
    </location>
</feature>
<dbReference type="InterPro" id="IPR050177">
    <property type="entry name" value="Lipid_A_modif_metabolic_enz"/>
</dbReference>
<dbReference type="InterPro" id="IPR001509">
    <property type="entry name" value="Epimerase_deHydtase"/>
</dbReference>
<dbReference type="InterPro" id="IPR036291">
    <property type="entry name" value="NAD(P)-bd_dom_sf"/>
</dbReference>
<comment type="caution">
    <text evidence="3">The sequence shown here is derived from an EMBL/GenBank/DDBJ whole genome shotgun (WGS) entry which is preliminary data.</text>
</comment>
<evidence type="ECO:0000259" key="2">
    <source>
        <dbReference type="Pfam" id="PF01370"/>
    </source>
</evidence>
<dbReference type="PANTHER" id="PTHR43245:SF13">
    <property type="entry name" value="UDP-D-APIOSE_UDP-D-XYLOSE SYNTHASE 2"/>
    <property type="match status" value="1"/>
</dbReference>
<proteinExistence type="predicted"/>
<dbReference type="PANTHER" id="PTHR43245">
    <property type="entry name" value="BIFUNCTIONAL POLYMYXIN RESISTANCE PROTEIN ARNA"/>
    <property type="match status" value="1"/>
</dbReference>
<name>A0A5C4NTN3_9BURK</name>
<organism evidence="3 4">
    <name type="scientific">Janthinobacterium lividum</name>
    <dbReference type="NCBI Taxonomy" id="29581"/>
    <lineage>
        <taxon>Bacteria</taxon>
        <taxon>Pseudomonadati</taxon>
        <taxon>Pseudomonadota</taxon>
        <taxon>Betaproteobacteria</taxon>
        <taxon>Burkholderiales</taxon>
        <taxon>Oxalobacteraceae</taxon>
        <taxon>Janthinobacterium</taxon>
    </lineage>
</organism>
<dbReference type="Pfam" id="PF01370">
    <property type="entry name" value="Epimerase"/>
    <property type="match status" value="2"/>
</dbReference>
<evidence type="ECO:0000313" key="3">
    <source>
        <dbReference type="EMBL" id="TNC77813.1"/>
    </source>
</evidence>
<dbReference type="Proteomes" id="UP000305681">
    <property type="component" value="Unassembled WGS sequence"/>
</dbReference>
<protein>
    <submittedName>
        <fullName evidence="3">SDR family oxidoreductase</fullName>
    </submittedName>
</protein>
<dbReference type="EMBL" id="VDGE01000001">
    <property type="protein sequence ID" value="TNC77813.1"/>
    <property type="molecule type" value="Genomic_DNA"/>
</dbReference>
<evidence type="ECO:0000256" key="1">
    <source>
        <dbReference type="SAM" id="MobiDB-lite"/>
    </source>
</evidence>
<feature type="domain" description="NAD-dependent epimerase/dehydratase" evidence="2">
    <location>
        <begin position="164"/>
        <end position="341"/>
    </location>
</feature>
<dbReference type="RefSeq" id="WP_139088929.1">
    <property type="nucleotide sequence ID" value="NZ_VDGE01000001.1"/>
</dbReference>
<dbReference type="SUPFAM" id="SSF51735">
    <property type="entry name" value="NAD(P)-binding Rossmann-fold domains"/>
    <property type="match status" value="1"/>
</dbReference>
<sequence length="421" mass="44468">MAADTFDRAANAARNATAGDPAAGAYAQACAQLAKEPRRWLVTGVAGFIGSHLLETLLKLGQEVRGLDNFMTGHRHNLEQVRASVGEQAWQRFTFIEGDIRDPQACARACGAPAQAASQAASAGDGVGEADGETDAADGGSDSGSGSNGSLGERGRAGAGGPVADTAVDFVLHQAALGSVSRSLEDPLLCHAVNVSGFLNMLAAARDAGVQRFVYAASSATYGDHPALPKVEQHIGAPLSPYALSKYVNELYAQVYARCYGMQTVGLRYFNVFGPRQDPLGAYAAVIPRWIAAMLDKQAVHIHGDGATSRDFCFVHNAVQANILAATRADPAAVNQVYNVAVNARTSLTQLHATMQQMLLAARPQHVPLAPHYGEFRAGDVRHSQADIAKAGRLLGYVPTHNLAQGLRQTIAWYVEQAERA</sequence>
<feature type="domain" description="NAD-dependent epimerase/dehydratase" evidence="2">
    <location>
        <begin position="40"/>
        <end position="128"/>
    </location>
</feature>
<dbReference type="CDD" id="cd05256">
    <property type="entry name" value="UDP_AE_SDR_e"/>
    <property type="match status" value="1"/>
</dbReference>
<dbReference type="Gene3D" id="3.40.50.720">
    <property type="entry name" value="NAD(P)-binding Rossmann-like Domain"/>
    <property type="match status" value="2"/>
</dbReference>
<dbReference type="Gene3D" id="3.90.25.10">
    <property type="entry name" value="UDP-galactose 4-epimerase, domain 1"/>
    <property type="match status" value="1"/>
</dbReference>
<accession>A0A5C4NTN3</accession>
<dbReference type="AlphaFoldDB" id="A0A5C4NTN3"/>
<evidence type="ECO:0000313" key="4">
    <source>
        <dbReference type="Proteomes" id="UP000305681"/>
    </source>
</evidence>